<keyword evidence="3" id="KW-0560">Oxidoreductase</keyword>
<organism evidence="6 7">
    <name type="scientific">Thalassiosira oceanica</name>
    <name type="common">Marine diatom</name>
    <dbReference type="NCBI Taxonomy" id="159749"/>
    <lineage>
        <taxon>Eukaryota</taxon>
        <taxon>Sar</taxon>
        <taxon>Stramenopiles</taxon>
        <taxon>Ochrophyta</taxon>
        <taxon>Bacillariophyta</taxon>
        <taxon>Coscinodiscophyceae</taxon>
        <taxon>Thalassiosirophycidae</taxon>
        <taxon>Thalassiosirales</taxon>
        <taxon>Thalassiosiraceae</taxon>
        <taxon>Thalassiosira</taxon>
    </lineage>
</organism>
<evidence type="ECO:0000256" key="3">
    <source>
        <dbReference type="ARBA" id="ARBA00023002"/>
    </source>
</evidence>
<dbReference type="InterPro" id="IPR050838">
    <property type="entry name" value="Ketopantoate_reductase"/>
</dbReference>
<dbReference type="InterPro" id="IPR013328">
    <property type="entry name" value="6PGD_dom2"/>
</dbReference>
<keyword evidence="7" id="KW-1185">Reference proteome</keyword>
<evidence type="ECO:0000256" key="1">
    <source>
        <dbReference type="ARBA" id="ARBA00007870"/>
    </source>
</evidence>
<dbReference type="Gene3D" id="1.10.1040.10">
    <property type="entry name" value="N-(1-d-carboxylethyl)-l-norvaline Dehydrogenase, domain 2"/>
    <property type="match status" value="1"/>
</dbReference>
<evidence type="ECO:0000259" key="5">
    <source>
        <dbReference type="Pfam" id="PF08546"/>
    </source>
</evidence>
<dbReference type="GO" id="GO:0005737">
    <property type="term" value="C:cytoplasm"/>
    <property type="evidence" value="ECO:0007669"/>
    <property type="project" value="TreeGrafter"/>
</dbReference>
<dbReference type="InterPro" id="IPR013752">
    <property type="entry name" value="KPA_reductase"/>
</dbReference>
<dbReference type="Proteomes" id="UP000266841">
    <property type="component" value="Unassembled WGS sequence"/>
</dbReference>
<sequence length="285" mass="30799">MSEVKSQILPETIMDESDNCSQPKNDDGIQTILLCTKANDAIPALAGVLGRINEKSRIIILSNGGLAIRDEITKKLGARSPIIELATTTNGAYLTNEFDPLGFSVVHAGIGSTYSSNADFIRAVRRARIGGAVLLSNVDMNVMLWKKIAVNCVINPITAMRGVKNGQLLEMIKSDSEIRHLVDEILIEVSNVALAEINTDKLLAIDEKALIGVNHELSAPSLKDFVLKVATETQSNVSSMLQDIRNKRKTEVLYLNGYVAGLGKNIGSDCNANQAMCCRIEDMGG</sequence>
<feature type="domain" description="Ketopantoate reductase C-terminal" evidence="5">
    <location>
        <begin position="141"/>
        <end position="277"/>
    </location>
</feature>
<evidence type="ECO:0000313" key="7">
    <source>
        <dbReference type="Proteomes" id="UP000266841"/>
    </source>
</evidence>
<accession>K0T1F2</accession>
<dbReference type="Pfam" id="PF08546">
    <property type="entry name" value="ApbA_C"/>
    <property type="match status" value="1"/>
</dbReference>
<dbReference type="SUPFAM" id="SSF48179">
    <property type="entry name" value="6-phosphogluconate dehydrogenase C-terminal domain-like"/>
    <property type="match status" value="1"/>
</dbReference>
<keyword evidence="2" id="KW-0521">NADP</keyword>
<dbReference type="SUPFAM" id="SSF51735">
    <property type="entry name" value="NAD(P)-binding Rossmann-fold domains"/>
    <property type="match status" value="1"/>
</dbReference>
<comment type="similarity">
    <text evidence="1">Belongs to the ketopantoate reductase family.</text>
</comment>
<dbReference type="InterPro" id="IPR036291">
    <property type="entry name" value="NAD(P)-bd_dom_sf"/>
</dbReference>
<dbReference type="GO" id="GO:0050661">
    <property type="term" value="F:NADP binding"/>
    <property type="evidence" value="ECO:0007669"/>
    <property type="project" value="TreeGrafter"/>
</dbReference>
<dbReference type="eggNOG" id="ENOG502QZAX">
    <property type="taxonomic scope" value="Eukaryota"/>
</dbReference>
<evidence type="ECO:0000259" key="4">
    <source>
        <dbReference type="Pfam" id="PF02558"/>
    </source>
</evidence>
<gene>
    <name evidence="6" type="ORF">THAOC_05994</name>
</gene>
<dbReference type="EMBL" id="AGNL01005770">
    <property type="protein sequence ID" value="EJK72473.1"/>
    <property type="molecule type" value="Genomic_DNA"/>
</dbReference>
<dbReference type="AlphaFoldDB" id="K0T1F2"/>
<dbReference type="OrthoDB" id="46571at2759"/>
<dbReference type="GO" id="GO:0008677">
    <property type="term" value="F:2-dehydropantoate 2-reductase activity"/>
    <property type="evidence" value="ECO:0007669"/>
    <property type="project" value="TreeGrafter"/>
</dbReference>
<reference evidence="6 7" key="1">
    <citation type="journal article" date="2012" name="Genome Biol.">
        <title>Genome and low-iron response of an oceanic diatom adapted to chronic iron limitation.</title>
        <authorList>
            <person name="Lommer M."/>
            <person name="Specht M."/>
            <person name="Roy A.S."/>
            <person name="Kraemer L."/>
            <person name="Andreson R."/>
            <person name="Gutowska M.A."/>
            <person name="Wolf J."/>
            <person name="Bergner S.V."/>
            <person name="Schilhabel M.B."/>
            <person name="Klostermeier U.C."/>
            <person name="Beiko R.G."/>
            <person name="Rosenstiel P."/>
            <person name="Hippler M."/>
            <person name="Laroche J."/>
        </authorList>
    </citation>
    <scope>NUCLEOTIDE SEQUENCE [LARGE SCALE GENOMIC DNA]</scope>
    <source>
        <strain evidence="6 7">CCMP1005</strain>
    </source>
</reference>
<dbReference type="InterPro" id="IPR013332">
    <property type="entry name" value="KPR_N"/>
</dbReference>
<evidence type="ECO:0000313" key="6">
    <source>
        <dbReference type="EMBL" id="EJK72473.1"/>
    </source>
</evidence>
<protein>
    <recommendedName>
        <fullName evidence="8">2-dehydropantoate 2-reductase</fullName>
    </recommendedName>
</protein>
<dbReference type="PANTHER" id="PTHR43765">
    <property type="entry name" value="2-DEHYDROPANTOATE 2-REDUCTASE-RELATED"/>
    <property type="match status" value="1"/>
</dbReference>
<dbReference type="Pfam" id="PF02558">
    <property type="entry name" value="ApbA"/>
    <property type="match status" value="1"/>
</dbReference>
<name>K0T1F2_THAOC</name>
<dbReference type="Gene3D" id="3.40.50.720">
    <property type="entry name" value="NAD(P)-binding Rossmann-like Domain"/>
    <property type="match status" value="1"/>
</dbReference>
<dbReference type="PANTHER" id="PTHR43765:SF2">
    <property type="entry name" value="2-DEHYDROPANTOATE 2-REDUCTASE"/>
    <property type="match status" value="1"/>
</dbReference>
<dbReference type="InterPro" id="IPR008927">
    <property type="entry name" value="6-PGluconate_DH-like_C_sf"/>
</dbReference>
<feature type="domain" description="Ketopantoate reductase N-terminal" evidence="4">
    <location>
        <begin position="14"/>
        <end position="115"/>
    </location>
</feature>
<dbReference type="OMA" id="KFLVNCC"/>
<proteinExistence type="inferred from homology"/>
<evidence type="ECO:0008006" key="8">
    <source>
        <dbReference type="Google" id="ProtNLM"/>
    </source>
</evidence>
<evidence type="ECO:0000256" key="2">
    <source>
        <dbReference type="ARBA" id="ARBA00022857"/>
    </source>
</evidence>
<comment type="caution">
    <text evidence="6">The sequence shown here is derived from an EMBL/GenBank/DDBJ whole genome shotgun (WGS) entry which is preliminary data.</text>
</comment>